<keyword evidence="2" id="KW-1185">Reference proteome</keyword>
<evidence type="ECO:0000313" key="1">
    <source>
        <dbReference type="EMBL" id="TFK79735.1"/>
    </source>
</evidence>
<evidence type="ECO:0000313" key="2">
    <source>
        <dbReference type="Proteomes" id="UP000308197"/>
    </source>
</evidence>
<reference evidence="1 2" key="1">
    <citation type="journal article" date="2019" name="Nat. Ecol. Evol.">
        <title>Megaphylogeny resolves global patterns of mushroom evolution.</title>
        <authorList>
            <person name="Varga T."/>
            <person name="Krizsan K."/>
            <person name="Foldi C."/>
            <person name="Dima B."/>
            <person name="Sanchez-Garcia M."/>
            <person name="Sanchez-Ramirez S."/>
            <person name="Szollosi G.J."/>
            <person name="Szarkandi J.G."/>
            <person name="Papp V."/>
            <person name="Albert L."/>
            <person name="Andreopoulos W."/>
            <person name="Angelini C."/>
            <person name="Antonin V."/>
            <person name="Barry K.W."/>
            <person name="Bougher N.L."/>
            <person name="Buchanan P."/>
            <person name="Buyck B."/>
            <person name="Bense V."/>
            <person name="Catcheside P."/>
            <person name="Chovatia M."/>
            <person name="Cooper J."/>
            <person name="Damon W."/>
            <person name="Desjardin D."/>
            <person name="Finy P."/>
            <person name="Geml J."/>
            <person name="Haridas S."/>
            <person name="Hughes K."/>
            <person name="Justo A."/>
            <person name="Karasinski D."/>
            <person name="Kautmanova I."/>
            <person name="Kiss B."/>
            <person name="Kocsube S."/>
            <person name="Kotiranta H."/>
            <person name="LaButti K.M."/>
            <person name="Lechner B.E."/>
            <person name="Liimatainen K."/>
            <person name="Lipzen A."/>
            <person name="Lukacs Z."/>
            <person name="Mihaltcheva S."/>
            <person name="Morgado L.N."/>
            <person name="Niskanen T."/>
            <person name="Noordeloos M.E."/>
            <person name="Ohm R.A."/>
            <person name="Ortiz-Santana B."/>
            <person name="Ovrebo C."/>
            <person name="Racz N."/>
            <person name="Riley R."/>
            <person name="Savchenko A."/>
            <person name="Shiryaev A."/>
            <person name="Soop K."/>
            <person name="Spirin V."/>
            <person name="Szebenyi C."/>
            <person name="Tomsovsky M."/>
            <person name="Tulloss R.E."/>
            <person name="Uehling J."/>
            <person name="Grigoriev I.V."/>
            <person name="Vagvolgyi C."/>
            <person name="Papp T."/>
            <person name="Martin F.M."/>
            <person name="Miettinen O."/>
            <person name="Hibbett D.S."/>
            <person name="Nagy L.G."/>
        </authorList>
    </citation>
    <scope>NUCLEOTIDE SEQUENCE [LARGE SCALE GENOMIC DNA]</scope>
    <source>
        <strain evidence="1 2">HHB13444</strain>
    </source>
</reference>
<organism evidence="1 2">
    <name type="scientific">Polyporus arcularius HHB13444</name>
    <dbReference type="NCBI Taxonomy" id="1314778"/>
    <lineage>
        <taxon>Eukaryota</taxon>
        <taxon>Fungi</taxon>
        <taxon>Dikarya</taxon>
        <taxon>Basidiomycota</taxon>
        <taxon>Agaricomycotina</taxon>
        <taxon>Agaricomycetes</taxon>
        <taxon>Polyporales</taxon>
        <taxon>Polyporaceae</taxon>
        <taxon>Polyporus</taxon>
    </lineage>
</organism>
<dbReference type="PROSITE" id="PS51257">
    <property type="entry name" value="PROKAR_LIPOPROTEIN"/>
    <property type="match status" value="1"/>
</dbReference>
<dbReference type="EMBL" id="ML211944">
    <property type="protein sequence ID" value="TFK79735.1"/>
    <property type="molecule type" value="Genomic_DNA"/>
</dbReference>
<sequence>MASFRCSPLYKYVPPSTAAVACASLIPTAVRRRTTLSATTRTKCPPSLVASTPNNAPSTRTGRTSQAICVSPARLLSSQPALANTIRPGIHAHPAVVSLSYAPVLV</sequence>
<dbReference type="InParanoid" id="A0A5C3NQZ1"/>
<dbReference type="AlphaFoldDB" id="A0A5C3NQZ1"/>
<accession>A0A5C3NQZ1</accession>
<gene>
    <name evidence="1" type="ORF">K466DRAFT_592237</name>
</gene>
<protein>
    <submittedName>
        <fullName evidence="1">Uncharacterized protein</fullName>
    </submittedName>
</protein>
<proteinExistence type="predicted"/>
<name>A0A5C3NQZ1_9APHY</name>
<dbReference type="Proteomes" id="UP000308197">
    <property type="component" value="Unassembled WGS sequence"/>
</dbReference>